<name>A0A7C9JVG5_9PROT</name>
<organism evidence="2 3">
    <name type="scientific">Sulfuriferula multivorans</name>
    <dbReference type="NCBI Taxonomy" id="1559896"/>
    <lineage>
        <taxon>Bacteria</taxon>
        <taxon>Pseudomonadati</taxon>
        <taxon>Pseudomonadota</taxon>
        <taxon>Betaproteobacteria</taxon>
        <taxon>Nitrosomonadales</taxon>
        <taxon>Sulfuricellaceae</taxon>
        <taxon>Sulfuriferula</taxon>
    </lineage>
</organism>
<gene>
    <name evidence="2" type="ORF">GZ085_01950</name>
</gene>
<evidence type="ECO:0000313" key="2">
    <source>
        <dbReference type="EMBL" id="NDP47153.1"/>
    </source>
</evidence>
<protein>
    <submittedName>
        <fullName evidence="2">Uncharacterized protein</fullName>
    </submittedName>
</protein>
<reference evidence="2 3" key="1">
    <citation type="submission" date="2019-09" db="EMBL/GenBank/DDBJ databases">
        <title>H2 Metabolism Revealed by Metagenomic Analysis in Subglacial Sediment of East Antarctica.</title>
        <authorList>
            <person name="Yang Z."/>
            <person name="Zhang Y."/>
            <person name="Lv Y."/>
            <person name="Yan W."/>
            <person name="Xiao X."/>
            <person name="Sun B."/>
            <person name="Ma H."/>
        </authorList>
    </citation>
    <scope>NUCLEOTIDE SEQUENCE [LARGE SCALE GENOMIC DNA]</scope>
    <source>
        <strain evidence="2">Bin2_2</strain>
    </source>
</reference>
<evidence type="ECO:0000313" key="3">
    <source>
        <dbReference type="Proteomes" id="UP000483432"/>
    </source>
</evidence>
<dbReference type="Proteomes" id="UP000483432">
    <property type="component" value="Unassembled WGS sequence"/>
</dbReference>
<feature type="transmembrane region" description="Helical" evidence="1">
    <location>
        <begin position="15"/>
        <end position="34"/>
    </location>
</feature>
<dbReference type="AlphaFoldDB" id="A0A7C9JVG5"/>
<dbReference type="EMBL" id="JAAFGW010000016">
    <property type="protein sequence ID" value="NDP47153.1"/>
    <property type="molecule type" value="Genomic_DNA"/>
</dbReference>
<sequence length="71" mass="8325">MTELLDVLMAVWRDSAVLVLALTAIVAMFVRHLMTRPTVDFDWMRDDPEFFFNVMNPEIGFSENDPPDYDR</sequence>
<accession>A0A7C9JVG5</accession>
<keyword evidence="1" id="KW-0472">Membrane</keyword>
<proteinExistence type="predicted"/>
<evidence type="ECO:0000256" key="1">
    <source>
        <dbReference type="SAM" id="Phobius"/>
    </source>
</evidence>
<comment type="caution">
    <text evidence="2">The sequence shown here is derived from an EMBL/GenBank/DDBJ whole genome shotgun (WGS) entry which is preliminary data.</text>
</comment>
<keyword evidence="1" id="KW-0812">Transmembrane</keyword>
<keyword evidence="1" id="KW-1133">Transmembrane helix</keyword>